<organism evidence="1 2">
    <name type="scientific">Pristionchus entomophagus</name>
    <dbReference type="NCBI Taxonomy" id="358040"/>
    <lineage>
        <taxon>Eukaryota</taxon>
        <taxon>Metazoa</taxon>
        <taxon>Ecdysozoa</taxon>
        <taxon>Nematoda</taxon>
        <taxon>Chromadorea</taxon>
        <taxon>Rhabditida</taxon>
        <taxon>Rhabditina</taxon>
        <taxon>Diplogasteromorpha</taxon>
        <taxon>Diplogasteroidea</taxon>
        <taxon>Neodiplogasteridae</taxon>
        <taxon>Pristionchus</taxon>
    </lineage>
</organism>
<feature type="non-terminal residue" evidence="1">
    <location>
        <position position="64"/>
    </location>
</feature>
<dbReference type="EMBL" id="BTSX01000003">
    <property type="protein sequence ID" value="GMS90894.1"/>
    <property type="molecule type" value="Genomic_DNA"/>
</dbReference>
<reference evidence="1" key="1">
    <citation type="submission" date="2023-10" db="EMBL/GenBank/DDBJ databases">
        <title>Genome assembly of Pristionchus species.</title>
        <authorList>
            <person name="Yoshida K."/>
            <person name="Sommer R.J."/>
        </authorList>
    </citation>
    <scope>NUCLEOTIDE SEQUENCE</scope>
    <source>
        <strain evidence="1">RS0144</strain>
    </source>
</reference>
<comment type="caution">
    <text evidence="1">The sequence shown here is derived from an EMBL/GenBank/DDBJ whole genome shotgun (WGS) entry which is preliminary data.</text>
</comment>
<evidence type="ECO:0000313" key="1">
    <source>
        <dbReference type="EMBL" id="GMS90894.1"/>
    </source>
</evidence>
<dbReference type="Proteomes" id="UP001432027">
    <property type="component" value="Unassembled WGS sequence"/>
</dbReference>
<feature type="non-terminal residue" evidence="1">
    <location>
        <position position="1"/>
    </location>
</feature>
<protein>
    <submittedName>
        <fullName evidence="1">Uncharacterized protein</fullName>
    </submittedName>
</protein>
<gene>
    <name evidence="1" type="ORF">PENTCL1PPCAC_13069</name>
</gene>
<accession>A0AAV5TDN4</accession>
<dbReference type="AlphaFoldDB" id="A0AAV5TDN4"/>
<keyword evidence="2" id="KW-1185">Reference proteome</keyword>
<name>A0AAV5TDN4_9BILA</name>
<evidence type="ECO:0000313" key="2">
    <source>
        <dbReference type="Proteomes" id="UP001432027"/>
    </source>
</evidence>
<sequence>SISSYRSDASTRPTSSEQIRQEIQRFESVHPCIYQVYDLLEQVQDVHLQEAIRDQVVGIEGQFV</sequence>
<proteinExistence type="predicted"/>